<keyword evidence="1" id="KW-0143">Chaperone</keyword>
<evidence type="ECO:0000256" key="1">
    <source>
        <dbReference type="ARBA" id="ARBA00023186"/>
    </source>
</evidence>
<dbReference type="PRINTS" id="PR00625">
    <property type="entry name" value="JDOMAIN"/>
</dbReference>
<dbReference type="STRING" id="1963862.B4O97_08670"/>
<accession>A0A1Y1S087</accession>
<dbReference type="PROSITE" id="PS50076">
    <property type="entry name" value="DNAJ_2"/>
    <property type="match status" value="1"/>
</dbReference>
<dbReference type="PANTHER" id="PTHR44360">
    <property type="entry name" value="DNAJ HOMOLOG SUBFAMILY B MEMBER 9"/>
    <property type="match status" value="1"/>
</dbReference>
<keyword evidence="4" id="KW-1185">Reference proteome</keyword>
<proteinExistence type="predicted"/>
<comment type="caution">
    <text evidence="3">The sequence shown here is derived from an EMBL/GenBank/DDBJ whole genome shotgun (WGS) entry which is preliminary data.</text>
</comment>
<gene>
    <name evidence="3" type="ORF">B4O97_08670</name>
</gene>
<dbReference type="Gene3D" id="1.10.287.110">
    <property type="entry name" value="DnaJ domain"/>
    <property type="match status" value="1"/>
</dbReference>
<dbReference type="InterPro" id="IPR036869">
    <property type="entry name" value="J_dom_sf"/>
</dbReference>
<dbReference type="Proteomes" id="UP000192343">
    <property type="component" value="Unassembled WGS sequence"/>
</dbReference>
<feature type="domain" description="J" evidence="2">
    <location>
        <begin position="20"/>
        <end position="84"/>
    </location>
</feature>
<evidence type="ECO:0000313" key="3">
    <source>
        <dbReference type="EMBL" id="ORC35705.1"/>
    </source>
</evidence>
<dbReference type="InterPro" id="IPR018253">
    <property type="entry name" value="DnaJ_domain_CS"/>
</dbReference>
<dbReference type="EMBL" id="MWQY01000008">
    <property type="protein sequence ID" value="ORC35705.1"/>
    <property type="molecule type" value="Genomic_DNA"/>
</dbReference>
<dbReference type="InterPro" id="IPR001623">
    <property type="entry name" value="DnaJ_domain"/>
</dbReference>
<dbReference type="GO" id="GO:0036503">
    <property type="term" value="P:ERAD pathway"/>
    <property type="evidence" value="ECO:0007669"/>
    <property type="project" value="TreeGrafter"/>
</dbReference>
<sequence>MITGFQKPPFGNRSRYFVKDYYSILRLPRDASSALVRKAYRQLAKEYHPDLNDGENPEEHFILLREAYEILIDEGTREQYDRAYNSFFGVQEFNYREFLKSRMWDKESQAKLICYDLLHDLESEALEVYEEAFFGEVEEIRSYLEREDFMDYTFIIAEEYVHRGMPVKAFQILRTIALEEERKPYFKHFYPEVLILLWRIVRGPIEEDEDDALRLSMMKELSDLDYTDKDRARIYKAMAEIYLKRSDLYMAAQNYKGAEKSYPKLPGMSKLKRKVEAFLQE</sequence>
<evidence type="ECO:0000313" key="4">
    <source>
        <dbReference type="Proteomes" id="UP000192343"/>
    </source>
</evidence>
<organism evidence="3 4">
    <name type="scientific">Marispirochaeta aestuarii</name>
    <dbReference type="NCBI Taxonomy" id="1963862"/>
    <lineage>
        <taxon>Bacteria</taxon>
        <taxon>Pseudomonadati</taxon>
        <taxon>Spirochaetota</taxon>
        <taxon>Spirochaetia</taxon>
        <taxon>Spirochaetales</taxon>
        <taxon>Spirochaetaceae</taxon>
        <taxon>Marispirochaeta</taxon>
    </lineage>
</organism>
<dbReference type="SMART" id="SM00271">
    <property type="entry name" value="DnaJ"/>
    <property type="match status" value="1"/>
</dbReference>
<dbReference type="Pfam" id="PF00226">
    <property type="entry name" value="DnaJ"/>
    <property type="match status" value="1"/>
</dbReference>
<name>A0A1Y1S087_9SPIO</name>
<protein>
    <recommendedName>
        <fullName evidence="2">J domain-containing protein</fullName>
    </recommendedName>
</protein>
<dbReference type="CDD" id="cd06257">
    <property type="entry name" value="DnaJ"/>
    <property type="match status" value="1"/>
</dbReference>
<dbReference type="SUPFAM" id="SSF46565">
    <property type="entry name" value="Chaperone J-domain"/>
    <property type="match status" value="1"/>
</dbReference>
<dbReference type="InterPro" id="IPR051948">
    <property type="entry name" value="Hsp70_co-chaperone_J-domain"/>
</dbReference>
<dbReference type="GO" id="GO:0051787">
    <property type="term" value="F:misfolded protein binding"/>
    <property type="evidence" value="ECO:0007669"/>
    <property type="project" value="TreeGrafter"/>
</dbReference>
<evidence type="ECO:0000259" key="2">
    <source>
        <dbReference type="PROSITE" id="PS50076"/>
    </source>
</evidence>
<dbReference type="AlphaFoldDB" id="A0A1Y1S087"/>
<reference evidence="3 4" key="1">
    <citation type="submission" date="2017-03" db="EMBL/GenBank/DDBJ databases">
        <title>Draft Genome sequence of Marispirochaeta sp. strain JC444.</title>
        <authorList>
            <person name="Shivani Y."/>
            <person name="Subhash Y."/>
            <person name="Sasikala C."/>
            <person name="Ramana C."/>
        </authorList>
    </citation>
    <scope>NUCLEOTIDE SEQUENCE [LARGE SCALE GENOMIC DNA]</scope>
    <source>
        <strain evidence="3 4">JC444</strain>
    </source>
</reference>
<dbReference type="GO" id="GO:0051087">
    <property type="term" value="F:protein-folding chaperone binding"/>
    <property type="evidence" value="ECO:0007669"/>
    <property type="project" value="TreeGrafter"/>
</dbReference>
<dbReference type="PANTHER" id="PTHR44360:SF1">
    <property type="entry name" value="DNAJ HOMOLOG SUBFAMILY B MEMBER 9"/>
    <property type="match status" value="1"/>
</dbReference>
<dbReference type="PROSITE" id="PS00636">
    <property type="entry name" value="DNAJ_1"/>
    <property type="match status" value="1"/>
</dbReference>